<dbReference type="RefSeq" id="WP_127744776.1">
    <property type="nucleotide sequence ID" value="NZ_SACN01000002.1"/>
</dbReference>
<comment type="caution">
    <text evidence="4">The sequence shown here is derived from an EMBL/GenBank/DDBJ whole genome shotgun (WGS) entry which is preliminary data.</text>
</comment>
<evidence type="ECO:0000256" key="3">
    <source>
        <dbReference type="SAM" id="MobiDB-lite"/>
    </source>
</evidence>
<dbReference type="InterPro" id="IPR039424">
    <property type="entry name" value="SBP_5"/>
</dbReference>
<dbReference type="PANTHER" id="PTHR30290">
    <property type="entry name" value="PERIPLASMIC BINDING COMPONENT OF ABC TRANSPORTER"/>
    <property type="match status" value="1"/>
</dbReference>
<dbReference type="PROSITE" id="PS51257">
    <property type="entry name" value="PROKAR_LIPOPROTEIN"/>
    <property type="match status" value="1"/>
</dbReference>
<proteinExistence type="inferred from homology"/>
<name>A0A437LZB9_9SPHN</name>
<comment type="subcellular location">
    <subcellularLocation>
        <location evidence="1">Periplasm</location>
    </subcellularLocation>
</comment>
<dbReference type="GO" id="GO:1904680">
    <property type="term" value="F:peptide transmembrane transporter activity"/>
    <property type="evidence" value="ECO:0007669"/>
    <property type="project" value="TreeGrafter"/>
</dbReference>
<dbReference type="EMBL" id="SACN01000002">
    <property type="protein sequence ID" value="RVT90761.1"/>
    <property type="molecule type" value="Genomic_DNA"/>
</dbReference>
<keyword evidence="5" id="KW-1185">Reference proteome</keyword>
<organism evidence="4 5">
    <name type="scientific">Sphingomonas crocodyli</name>
    <dbReference type="NCBI Taxonomy" id="1979270"/>
    <lineage>
        <taxon>Bacteria</taxon>
        <taxon>Pseudomonadati</taxon>
        <taxon>Pseudomonadota</taxon>
        <taxon>Alphaproteobacteria</taxon>
        <taxon>Sphingomonadales</taxon>
        <taxon>Sphingomonadaceae</taxon>
        <taxon>Sphingomonas</taxon>
    </lineage>
</organism>
<evidence type="ECO:0000256" key="2">
    <source>
        <dbReference type="ARBA" id="ARBA00005695"/>
    </source>
</evidence>
<dbReference type="Gene3D" id="3.10.105.10">
    <property type="entry name" value="Dipeptide-binding Protein, Domain 3"/>
    <property type="match status" value="1"/>
</dbReference>
<accession>A0A437LZB9</accession>
<dbReference type="SUPFAM" id="SSF53850">
    <property type="entry name" value="Periplasmic binding protein-like II"/>
    <property type="match status" value="1"/>
</dbReference>
<evidence type="ECO:0000313" key="5">
    <source>
        <dbReference type="Proteomes" id="UP000282971"/>
    </source>
</evidence>
<dbReference type="AlphaFoldDB" id="A0A437LZB9"/>
<dbReference type="GO" id="GO:0015833">
    <property type="term" value="P:peptide transport"/>
    <property type="evidence" value="ECO:0007669"/>
    <property type="project" value="TreeGrafter"/>
</dbReference>
<gene>
    <name evidence="4" type="ORF">EOD43_14520</name>
</gene>
<evidence type="ECO:0000256" key="1">
    <source>
        <dbReference type="ARBA" id="ARBA00004418"/>
    </source>
</evidence>
<sequence length="493" mass="52560">MKHFALLPLIALLAAGCQRKSDDGPVAVSVIGGVPNLKDARTGLVDAPQAALFGAVAQGLVRFDAKAEIEPGLAIRWAISEDGLYYTFRLDADGPPAEKIATALRRRIAAQRRGPLAPAFDAIDEIVAVTPEVIEIRLTTPRADLMTILARPELALVFDGQGLGPLRMTETRGPSHALKLLPPAPPESEESDVEPDRRFVLLRGERAARGVARFQRGELRMLTGGTFADLIYPRLAGIAEPVLQVDPAIGLFGLRVTSDAPMLASIEVRQALSTALDRDAIGAALQAPGWRSTDAIFPSSALATTANAGPVQRPLLARAIAGIVRGRDGNDQIRPAADVIRSWRAANEDSAAAPLKVAMPAGPGGRILFNAITRQWARIGIRLEQVAPDTKADLTLVDEVAPSDEPEWFLARFLCSSGRPCSEMADQSYARALQAGDPVSRDAALAEAAERIAALHPFIPIAQPLRWSLVIANSPGFTPNARAIHPLPPLIGR</sequence>
<reference evidence="4 5" key="1">
    <citation type="submission" date="2019-01" db="EMBL/GenBank/DDBJ databases">
        <authorList>
            <person name="Chen W.-M."/>
        </authorList>
    </citation>
    <scope>NUCLEOTIDE SEQUENCE [LARGE SCALE GENOMIC DNA]</scope>
    <source>
        <strain evidence="4 5">CCP-7</strain>
    </source>
</reference>
<dbReference type="OrthoDB" id="9803988at2"/>
<protein>
    <submittedName>
        <fullName evidence="4">ABC transporter substrate-binding protein</fullName>
    </submittedName>
</protein>
<dbReference type="Gene3D" id="3.90.76.10">
    <property type="entry name" value="Dipeptide-binding Protein, Domain 1"/>
    <property type="match status" value="1"/>
</dbReference>
<evidence type="ECO:0000313" key="4">
    <source>
        <dbReference type="EMBL" id="RVT90761.1"/>
    </source>
</evidence>
<dbReference type="Proteomes" id="UP000282971">
    <property type="component" value="Unassembled WGS sequence"/>
</dbReference>
<feature type="region of interest" description="Disordered" evidence="3">
    <location>
        <begin position="175"/>
        <end position="195"/>
    </location>
</feature>
<comment type="similarity">
    <text evidence="2">Belongs to the bacterial solute-binding protein 5 family.</text>
</comment>